<accession>A0AAD9J476</accession>
<dbReference type="Proteomes" id="UP001208570">
    <property type="component" value="Unassembled WGS sequence"/>
</dbReference>
<comment type="caution">
    <text evidence="1">The sequence shown here is derived from an EMBL/GenBank/DDBJ whole genome shotgun (WGS) entry which is preliminary data.</text>
</comment>
<evidence type="ECO:0000313" key="2">
    <source>
        <dbReference type="Proteomes" id="UP001208570"/>
    </source>
</evidence>
<evidence type="ECO:0000313" key="1">
    <source>
        <dbReference type="EMBL" id="KAK2146073.1"/>
    </source>
</evidence>
<reference evidence="1" key="1">
    <citation type="journal article" date="2023" name="Mol. Biol. Evol.">
        <title>Third-Generation Sequencing Reveals the Adaptive Role of the Epigenome in Three Deep-Sea Polychaetes.</title>
        <authorList>
            <person name="Perez M."/>
            <person name="Aroh O."/>
            <person name="Sun Y."/>
            <person name="Lan Y."/>
            <person name="Juniper S.K."/>
            <person name="Young C.R."/>
            <person name="Angers B."/>
            <person name="Qian P.Y."/>
        </authorList>
    </citation>
    <scope>NUCLEOTIDE SEQUENCE</scope>
    <source>
        <strain evidence="1">P08H-3</strain>
    </source>
</reference>
<protein>
    <submittedName>
        <fullName evidence="1">Uncharacterized protein</fullName>
    </submittedName>
</protein>
<proteinExistence type="predicted"/>
<dbReference type="AlphaFoldDB" id="A0AAD9J476"/>
<sequence length="138" mass="16020">MFICVRNKKYRYPWARNQNSPGLLVYPRGISRWATGTLTDPTSRGISLVGSPSLTERRRLETSLGYRTGRLLAGVRLEVWRTLQRRKRQVYLRSIRPTRRCVAADVEREPLAVGRRAHKYAAIAAYGDRRFSLVRILF</sequence>
<name>A0AAD9J476_9ANNE</name>
<gene>
    <name evidence="1" type="ORF">LSH36_633g00010</name>
</gene>
<organism evidence="1 2">
    <name type="scientific">Paralvinella palmiformis</name>
    <dbReference type="NCBI Taxonomy" id="53620"/>
    <lineage>
        <taxon>Eukaryota</taxon>
        <taxon>Metazoa</taxon>
        <taxon>Spiralia</taxon>
        <taxon>Lophotrochozoa</taxon>
        <taxon>Annelida</taxon>
        <taxon>Polychaeta</taxon>
        <taxon>Sedentaria</taxon>
        <taxon>Canalipalpata</taxon>
        <taxon>Terebellida</taxon>
        <taxon>Terebelliformia</taxon>
        <taxon>Alvinellidae</taxon>
        <taxon>Paralvinella</taxon>
    </lineage>
</organism>
<keyword evidence="2" id="KW-1185">Reference proteome</keyword>
<dbReference type="EMBL" id="JAODUP010000634">
    <property type="protein sequence ID" value="KAK2146073.1"/>
    <property type="molecule type" value="Genomic_DNA"/>
</dbReference>